<name>A0A343TFT3_9EURY</name>
<gene>
    <name evidence="2" type="ORF">AArcSl_0300</name>
</gene>
<organism evidence="2 3">
    <name type="scientific">Halalkaliarchaeum desulfuricum</name>
    <dbReference type="NCBI Taxonomy" id="2055893"/>
    <lineage>
        <taxon>Archaea</taxon>
        <taxon>Methanobacteriati</taxon>
        <taxon>Methanobacteriota</taxon>
        <taxon>Stenosarchaea group</taxon>
        <taxon>Halobacteria</taxon>
        <taxon>Halobacteriales</taxon>
        <taxon>Haloferacaceae</taxon>
        <taxon>Halalkaliarchaeum</taxon>
    </lineage>
</organism>
<dbReference type="EMBL" id="CP025066">
    <property type="protein sequence ID" value="AUX07955.1"/>
    <property type="molecule type" value="Genomic_DNA"/>
</dbReference>
<keyword evidence="1" id="KW-1133">Transmembrane helix</keyword>
<keyword evidence="3" id="KW-1185">Reference proteome</keyword>
<dbReference type="Proteomes" id="UP000263012">
    <property type="component" value="Chromosome"/>
</dbReference>
<dbReference type="KEGG" id="hdf:AArcSl_0300"/>
<proteinExistence type="predicted"/>
<evidence type="ECO:0000313" key="3">
    <source>
        <dbReference type="Proteomes" id="UP000263012"/>
    </source>
</evidence>
<keyword evidence="1" id="KW-0472">Membrane</keyword>
<dbReference type="OrthoDB" id="125215at2157"/>
<reference evidence="3" key="1">
    <citation type="submission" date="2017-11" db="EMBL/GenBank/DDBJ databases">
        <title>Phenotypic and genomic properties of facultatively anaerobic sulfur-reducing natronoarchaea from hypersaline soda lakes.</title>
        <authorList>
            <person name="Sorokin D.Y."/>
            <person name="Kublanov I.V."/>
            <person name="Roman P."/>
            <person name="Sinninghe Damste J.S."/>
            <person name="Golyshin P.N."/>
            <person name="Rojo D."/>
            <person name="Ciordia S."/>
            <person name="Mena M.D.C."/>
            <person name="Ferrer M."/>
            <person name="Messina E."/>
            <person name="Smedile F."/>
            <person name="La Spada G."/>
            <person name="La Cono V."/>
            <person name="Yakimov M.M."/>
        </authorList>
    </citation>
    <scope>NUCLEOTIDE SEQUENCE [LARGE SCALE GENOMIC DNA]</scope>
    <source>
        <strain evidence="3">AArc-Sl</strain>
    </source>
</reference>
<evidence type="ECO:0008006" key="4">
    <source>
        <dbReference type="Google" id="ProtNLM"/>
    </source>
</evidence>
<dbReference type="RefSeq" id="WP_119814035.1">
    <property type="nucleotide sequence ID" value="NZ_CP025066.1"/>
</dbReference>
<dbReference type="AlphaFoldDB" id="A0A343TFT3"/>
<keyword evidence="1" id="KW-0812">Transmembrane</keyword>
<evidence type="ECO:0000256" key="1">
    <source>
        <dbReference type="SAM" id="Phobius"/>
    </source>
</evidence>
<dbReference type="Pfam" id="PF23958">
    <property type="entry name" value="DUF7287"/>
    <property type="match status" value="1"/>
</dbReference>
<feature type="transmembrane region" description="Helical" evidence="1">
    <location>
        <begin position="26"/>
        <end position="48"/>
    </location>
</feature>
<evidence type="ECO:0000313" key="2">
    <source>
        <dbReference type="EMBL" id="AUX07955.1"/>
    </source>
</evidence>
<dbReference type="InterPro" id="IPR056613">
    <property type="entry name" value="DUF7287"/>
</dbReference>
<dbReference type="GeneID" id="37876635"/>
<sequence>MTPNPDFDGSRRNAGRSSRAQTTLDFAIGAGVFLVAIAFVVAFVPGMFVPFDADTGTITADRVADSAAKDLLGDPAEPGALDTECTVGFFEQMNGGSAPEDCRFDEDAGTPGEVFGVDDRLNITIEERDGTVIHKDGQDLAAGGDPATAESVSTVRRTVLFDGGAKRLIVRVW</sequence>
<protein>
    <recommendedName>
        <fullName evidence="4">Pilin/flagellin</fullName>
    </recommendedName>
</protein>
<accession>A0A343TFT3</accession>